<accession>A0ABD5NWN4</accession>
<dbReference type="GeneID" id="71854729"/>
<keyword evidence="3" id="KW-0540">Nuclease</keyword>
<sequence length="271" mass="30586">MSKLPFEIGRTYHRVEDIHEEFGGNRYSGIAPCGDYPYVFIFFGESGEWHGYDDELLEDGRLLYTGEGRDGDMTMEAGNAAIRDHEENNDEIHVFESGEGAWEVSYVGQFEYEDHHWTRLPDRSDNMRDAVRFELVPAGGVEMDTGVTSLDDIPVDELYDQAEASVNGEGRTTSESRSRTTYSRSEVVRKYALRAADGVCQGCGDDAPFLTDDGEPFLEVHHLRRRSDGGADHPKNVIALCPNCHRRVHHGRNGNEFNQDLIGRAEQLLPR</sequence>
<dbReference type="Proteomes" id="UP001595821">
    <property type="component" value="Unassembled WGS sequence"/>
</dbReference>
<keyword evidence="3" id="KW-0378">Hydrolase</keyword>
<keyword evidence="3" id="KW-0255">Endonuclease</keyword>
<evidence type="ECO:0000313" key="3">
    <source>
        <dbReference type="EMBL" id="MFC4246491.1"/>
    </source>
</evidence>
<evidence type="ECO:0000313" key="4">
    <source>
        <dbReference type="Proteomes" id="UP001595821"/>
    </source>
</evidence>
<dbReference type="Gene3D" id="1.10.30.50">
    <property type="match status" value="1"/>
</dbReference>
<dbReference type="InterPro" id="IPR002711">
    <property type="entry name" value="HNH"/>
</dbReference>
<proteinExistence type="predicted"/>
<gene>
    <name evidence="3" type="ORF">ACFOZ7_05700</name>
</gene>
<dbReference type="EMBL" id="JBHSDJ010000013">
    <property type="protein sequence ID" value="MFC4246491.1"/>
    <property type="molecule type" value="Genomic_DNA"/>
</dbReference>
<dbReference type="InterPro" id="IPR003615">
    <property type="entry name" value="HNH_nuc"/>
</dbReference>
<protein>
    <submittedName>
        <fullName evidence="3">HNH endonuclease</fullName>
    </submittedName>
</protein>
<dbReference type="Pfam" id="PF26348">
    <property type="entry name" value="SRA_ScoMcrA"/>
    <property type="match status" value="1"/>
</dbReference>
<dbReference type="CDD" id="cd00085">
    <property type="entry name" value="HNHc"/>
    <property type="match status" value="1"/>
</dbReference>
<reference evidence="3 4" key="1">
    <citation type="journal article" date="2014" name="Int. J. Syst. Evol. Microbiol.">
        <title>Complete genome sequence of Corynebacterium casei LMG S-19264T (=DSM 44701T), isolated from a smear-ripened cheese.</title>
        <authorList>
            <consortium name="US DOE Joint Genome Institute (JGI-PGF)"/>
            <person name="Walter F."/>
            <person name="Albersmeier A."/>
            <person name="Kalinowski J."/>
            <person name="Ruckert C."/>
        </authorList>
    </citation>
    <scope>NUCLEOTIDE SEQUENCE [LARGE SCALE GENOMIC DNA]</scope>
    <source>
        <strain evidence="3 4">IBRC-M 10912</strain>
    </source>
</reference>
<evidence type="ECO:0000256" key="1">
    <source>
        <dbReference type="SAM" id="MobiDB-lite"/>
    </source>
</evidence>
<feature type="domain" description="HNH nuclease" evidence="2">
    <location>
        <begin position="187"/>
        <end position="246"/>
    </location>
</feature>
<feature type="region of interest" description="Disordered" evidence="1">
    <location>
        <begin position="162"/>
        <end position="181"/>
    </location>
</feature>
<dbReference type="AlphaFoldDB" id="A0ABD5NWN4"/>
<dbReference type="SMART" id="SM00507">
    <property type="entry name" value="HNHc"/>
    <property type="match status" value="1"/>
</dbReference>
<dbReference type="InterPro" id="IPR058712">
    <property type="entry name" value="SRA_ScoMcrA"/>
</dbReference>
<dbReference type="Pfam" id="PF01844">
    <property type="entry name" value="HNH"/>
    <property type="match status" value="1"/>
</dbReference>
<dbReference type="RefSeq" id="WP_246966941.1">
    <property type="nucleotide sequence ID" value="NZ_CP095397.1"/>
</dbReference>
<comment type="caution">
    <text evidence="3">The sequence shown here is derived from an EMBL/GenBank/DDBJ whole genome shotgun (WGS) entry which is preliminary data.</text>
</comment>
<evidence type="ECO:0000259" key="2">
    <source>
        <dbReference type="SMART" id="SM00507"/>
    </source>
</evidence>
<organism evidence="3 4">
    <name type="scientific">Natribaculum luteum</name>
    <dbReference type="NCBI Taxonomy" id="1586232"/>
    <lineage>
        <taxon>Archaea</taxon>
        <taxon>Methanobacteriati</taxon>
        <taxon>Methanobacteriota</taxon>
        <taxon>Stenosarchaea group</taxon>
        <taxon>Halobacteria</taxon>
        <taxon>Halobacteriales</taxon>
        <taxon>Natrialbaceae</taxon>
        <taxon>Natribaculum</taxon>
    </lineage>
</organism>
<dbReference type="GO" id="GO:0004519">
    <property type="term" value="F:endonuclease activity"/>
    <property type="evidence" value="ECO:0007669"/>
    <property type="project" value="UniProtKB-KW"/>
</dbReference>
<name>A0ABD5NWN4_9EURY</name>